<evidence type="ECO:0000313" key="3">
    <source>
        <dbReference type="Proteomes" id="UP000186351"/>
    </source>
</evidence>
<accession>A0A1Z2XHQ8</accession>
<dbReference type="Gene3D" id="2.160.20.110">
    <property type="match status" value="5"/>
</dbReference>
<dbReference type="GeneID" id="65537103"/>
<dbReference type="RefSeq" id="WP_068961232.1">
    <property type="nucleotide sequence ID" value="NZ_CAJTAP010000003.1"/>
</dbReference>
<feature type="signal peptide" evidence="1">
    <location>
        <begin position="1"/>
        <end position="23"/>
    </location>
</feature>
<evidence type="ECO:0000313" key="2">
    <source>
        <dbReference type="EMBL" id="ANU63935.1"/>
    </source>
</evidence>
<organism evidence="2 3">
    <name type="scientific">Muribaculum intestinale</name>
    <dbReference type="NCBI Taxonomy" id="1796646"/>
    <lineage>
        <taxon>Bacteria</taxon>
        <taxon>Pseudomonadati</taxon>
        <taxon>Bacteroidota</taxon>
        <taxon>Bacteroidia</taxon>
        <taxon>Bacteroidales</taxon>
        <taxon>Muribaculaceae</taxon>
        <taxon>Muribaculum</taxon>
    </lineage>
</organism>
<dbReference type="STRING" id="1796646.A4V02_09505"/>
<name>A0A1B1SAV3_9BACT</name>
<evidence type="ECO:0000256" key="1">
    <source>
        <dbReference type="SAM" id="SignalP"/>
    </source>
</evidence>
<dbReference type="OrthoDB" id="9760059at2"/>
<proteinExistence type="predicted"/>
<keyword evidence="3" id="KW-1185">Reference proteome</keyword>
<dbReference type="Proteomes" id="UP000186351">
    <property type="component" value="Chromosome"/>
</dbReference>
<accession>A0A1B1SAV3</accession>
<keyword evidence="1" id="KW-0732">Signal</keyword>
<protein>
    <recommendedName>
        <fullName evidence="4">GLUG domain-containing protein</fullName>
    </recommendedName>
</protein>
<reference evidence="3" key="1">
    <citation type="submission" date="2016-04" db="EMBL/GenBank/DDBJ databases">
        <title>Complete Genome Sequences of Twelve Strains of a Stable Defined Moderately Diverse Mouse Microbiota 2 (sDMDMm2).</title>
        <authorList>
            <person name="Uchimura Y."/>
            <person name="Wyss M."/>
            <person name="Brugiroux S."/>
            <person name="Limenitakis J.P."/>
            <person name="Stecher B."/>
            <person name="McCoy K.D."/>
            <person name="Macpherson A.J."/>
        </authorList>
    </citation>
    <scope>NUCLEOTIDE SEQUENCE [LARGE SCALE GENOMIC DNA]</scope>
    <source>
        <strain evidence="3">YL27</strain>
    </source>
</reference>
<dbReference type="EMBL" id="CP015402">
    <property type="protein sequence ID" value="ANU63935.1"/>
    <property type="molecule type" value="Genomic_DNA"/>
</dbReference>
<dbReference type="KEGG" id="pary:A4V02_09505"/>
<evidence type="ECO:0008006" key="4">
    <source>
        <dbReference type="Google" id="ProtNLM"/>
    </source>
</evidence>
<feature type="chain" id="PRO_5008529434" description="GLUG domain-containing protein" evidence="1">
    <location>
        <begin position="24"/>
        <end position="2055"/>
    </location>
</feature>
<sequence length="2055" mass="214192">MKNFASLILVAGALIGNCGMGQAQLPASAEALNNEPFVASASSGAVASASDFRLETAPRVALSVGSGELVARSARNTLRAASRVATSAESVSGYYVGKYSTLTSSSFDGGSTMQIVPDTEGDSVTIKSFWSGCDVRAHLDAATGSISVPRQYITNDASYGTLDIAVINTNGTPDYSSQITGTVAADGSIDFSEAWWGIFVQTGTNKDKFVAAYYNLVLSRPTGQFTYKNSAGNAVGYYVLIKQTSKNMLTVSNIFNRGYDIEIELKRNRTAEINGQTAFINGSGAWTMIRCVEFNEAGNLTKYSNIIETPAAADDNNTTLSWTDWSLLCAAASSYAGKLTDAELTAFTPFSYPSLSVSEFEGDGTEESPYLIKSLDHLILLADKVNNDTEYVGAYYNNQYTRTYLGKYFALANDIDMAGYRFEPIGSTWSQRFAGVFDGRGHKIKGLTVNGASKYYAGLFGMADTVSVFKNVILENPTVSADYYNAGSIVAWTLGSVENITVYNPEVSTLRVVAAGVAGIVSGSISNCHVEGGIIEGGGYVGGVAGEVHGGMRNCSATGTQVFMTGSGNPGGGVVGNLITGDGENLAFSGLIRYKNTDGQQYLGGVAGMVQVGTLRSSFSAGMVVGYSNESCVGGVTGLLTGKLVDCYSSGFVHCYSRITGGIVGQIQLGSNKISPEVRNCYTSATVECETYQYNRENCNEVIGKIIDGSNPVLENIYYDSQVTNFYSTRFGALTSDLTSASGPKGFSADVWNFTQGAYPRIKATADSQAAMYSASAVDMIPSDNFKKLSNNTPITALGNTQFKFLKQGRLYDDGYYASIKDGMIVIGEEFGVDTLYVVNGTSQTYHYVNIAPIPFEGDGTVESPFIIKSKDDLVAMSLATTVKRQTFPGMYFELAGDIDMEYDTAFLGINADNSAGSASIAFQGVFDGKGHTINRLVIPDRLVWTTPIQDGKPGTLNASQCKGISGLFGRVGVDGIIRNVTIGADSRLEMYATCGALVGQLDGRVENCRNYADVIGYSCWVGGIVGQMNKGSVVKDCYNAGNITTSYANVGGISGTTGGTIENCVNTGDVRATLLVTNYSKQLQRAGGISGGSNGGSFINCVNYGNVSADLNNAGGICGSLEGTSTAGSGKDDLTRCFSFGNVYCGNKATLGAITGLKGTKDIAGVYYDVQMIGLKAGANSDMENVTPMETSALVSGETIEGFDTAEWDFAAGMYPAFRMFADEVKVKAARKVYALIPDGQTVGNLTVASTLSDGAEWSLADGKVFSIEGNRLIAPAKVESVVSDTLVALNEAGVRRAILLTAKPSNPLTGKGTEESPFLINNTDDWNSLVKYMDGAGDGLENQFVKITADLDFTETAISRMAADGVTTLLGTIDGDEHELKGLSLKATANNACAIFGTISAGAVVKNIVVSGEASGAYTYVAPVVDKLYGTLRNVKSNVAVTTTKANCAGVAGNAYDGALFDNVVFAGSITSAQNMIGGIVATTQSTGRVTFNECAFTGTISQTATYTKATAVTVGGLVATCGPSTFSGCYSDGEINIADTEYSANVAGFIGNASGNKADGLYSFTKCYNATPITAGGKVAGIVAGGPTSSSGAANFQFVMTDCYNTGDITSAATKAVNSSYTAGLIMQYTPGSQFVRCHNEGTIISNKNVYAAGIAGYLCGTPGSTSTPATVEFTDCYNEGLIVADGNQGGGITGYVSGAVTMTGCYNTGDIEGNQMLGGITSAFAGTGPKLLNCYNTGNITAKAQRAGGLIAWGAPTNGVVEGCWNTGYISSTSEEQATKVTSSNEIGGLAGSNAASFINCYNSGTVEGLSRVGGLVGNTTKGKTSFTNCYNAGKIIAPADSCGSIVGISVNNDKQWAEGNVMTDCYYIDTNSCDNDADASAKAVSVAALAALDLGAGFDSVDDYTFPVVKGFADNDVAMLNAAQIVFGGNDTAESVTGPFHVGGTPVVAWSSDCSVLSFNESVASFTAAFAGKIRITATAGEHSKEYEIQVSATSGIDGVDTDGLEVIDSRYFNAAGIEVAEPSTSDGNVYVVVRTFSDGTVKVEKVAMK</sequence>
<gene>
    <name evidence="2" type="ORF">A4V02_09505</name>
</gene>